<protein>
    <submittedName>
        <fullName evidence="1">SFRICE_002067</fullName>
    </submittedName>
</protein>
<evidence type="ECO:0000313" key="1">
    <source>
        <dbReference type="EMBL" id="SOQ51945.1"/>
    </source>
</evidence>
<accession>A0A2H1WFT3</accession>
<reference evidence="1" key="1">
    <citation type="submission" date="2016-07" db="EMBL/GenBank/DDBJ databases">
        <authorList>
            <person name="Bretaudeau A."/>
        </authorList>
    </citation>
    <scope>NUCLEOTIDE SEQUENCE</scope>
    <source>
        <strain evidence="1">Rice</strain>
        <tissue evidence="1">Whole body</tissue>
    </source>
</reference>
<organism evidence="1">
    <name type="scientific">Spodoptera frugiperda</name>
    <name type="common">Fall armyworm</name>
    <dbReference type="NCBI Taxonomy" id="7108"/>
    <lineage>
        <taxon>Eukaryota</taxon>
        <taxon>Metazoa</taxon>
        <taxon>Ecdysozoa</taxon>
        <taxon>Arthropoda</taxon>
        <taxon>Hexapoda</taxon>
        <taxon>Insecta</taxon>
        <taxon>Pterygota</taxon>
        <taxon>Neoptera</taxon>
        <taxon>Endopterygota</taxon>
        <taxon>Lepidoptera</taxon>
        <taxon>Glossata</taxon>
        <taxon>Ditrysia</taxon>
        <taxon>Noctuoidea</taxon>
        <taxon>Noctuidae</taxon>
        <taxon>Amphipyrinae</taxon>
        <taxon>Spodoptera</taxon>
    </lineage>
</organism>
<dbReference type="AlphaFoldDB" id="A0A2H1WFT3"/>
<dbReference type="EMBL" id="ODYU01008387">
    <property type="protein sequence ID" value="SOQ51945.1"/>
    <property type="molecule type" value="Genomic_DNA"/>
</dbReference>
<sequence length="267" mass="30360">MEFFHKDMFNLFFKGVNHPMTSPALGEARGKNHSMTSLALGEARGSVRTLSDLKPPRTPAFRAGAPVNSLGSPQLRIRHKPYWAPPSHTAKFLLEFHCSFSNNQTTRGLSLDCQQIYYRLTHLLLFLHLFAETFKWTNMLVVPMTYDLGPMSDCRCTSKRQLQKQLIAYQCYQIFVQLAKGRLYIETVNHARDVCFLNGIGIKLADGLPDGKRSAQPIDTRNTRGVTGALPAFRHDCCCTFGWLEKLPAHVFIRVSNYVWDKYDLDG</sequence>
<name>A0A2H1WFT3_SPOFR</name>
<gene>
    <name evidence="1" type="ORF">SFRICE_002067</name>
</gene>
<proteinExistence type="predicted"/>